<accession>E7BQ97</accession>
<proteinExistence type="predicted"/>
<feature type="region of interest" description="Disordered" evidence="1">
    <location>
        <begin position="17"/>
        <end position="81"/>
    </location>
</feature>
<dbReference type="KEGG" id="vg:10146747"/>
<sequence>SIKVKLFLPLCLASQGPFQSLRQRVPSPPRTPHPLRKSLERDGERPRRTPTPSRPPRPTLNFDDDEETNKENQPPDYEEEQLGAAATLHQLLKKWGQELDQFQNTVCRDLDDFKKRLGIRH</sequence>
<dbReference type="Proteomes" id="UP000101558">
    <property type="component" value="Segment"/>
</dbReference>
<feature type="compositionally biased region" description="Basic and acidic residues" evidence="1">
    <location>
        <begin position="37"/>
        <end position="47"/>
    </location>
</feature>
<organism evidence="2 3">
    <name type="scientific">Human papillomavirus 132</name>
    <dbReference type="NCBI Taxonomy" id="909331"/>
    <lineage>
        <taxon>Viruses</taxon>
        <taxon>Monodnaviria</taxon>
        <taxon>Shotokuvirae</taxon>
        <taxon>Cossaviricota</taxon>
        <taxon>Papovaviricetes</taxon>
        <taxon>Zurhausenvirales</taxon>
        <taxon>Papillomaviridae</taxon>
        <taxon>Firstpapillomavirinae</taxon>
        <taxon>Gammapapillomavirus</taxon>
        <taxon>Gammapapillomavirus 12</taxon>
    </lineage>
</organism>
<reference evidence="2 3" key="1">
    <citation type="journal article" date="2011" name="J. Gen. Virol.">
        <title>Genomic characterization of ten novel cutaneous human papillomaviruses from keratotic lesions of immunosuppressed patients.</title>
        <authorList>
            <person name="Kohler A."/>
            <person name="Gottschling M."/>
            <person name="Manning K."/>
            <person name="Lehmann M.D."/>
            <person name="Schulz E."/>
            <person name="Kruger-Corcoran D."/>
            <person name="Stockfleth E."/>
            <person name="Nindl I."/>
        </authorList>
    </citation>
    <scope>NUCLEOTIDE SEQUENCE [LARGE SCALE GENOMIC DNA]</scope>
    <source>
        <strain evidence="2">27-50</strain>
    </source>
</reference>
<dbReference type="EMBL" id="GU117632">
    <property type="protein sequence ID" value="ADQ85963.1"/>
    <property type="molecule type" value="Genomic_DNA"/>
</dbReference>
<protein>
    <submittedName>
        <fullName evidence="2">E4</fullName>
    </submittedName>
</protein>
<evidence type="ECO:0000313" key="3">
    <source>
        <dbReference type="Proteomes" id="UP000101558"/>
    </source>
</evidence>
<evidence type="ECO:0000313" key="2">
    <source>
        <dbReference type="EMBL" id="ADQ85963.1"/>
    </source>
</evidence>
<gene>
    <name evidence="2" type="primary">E4</name>
</gene>
<feature type="non-terminal residue" evidence="2">
    <location>
        <position position="1"/>
    </location>
</feature>
<evidence type="ECO:0000256" key="1">
    <source>
        <dbReference type="SAM" id="MobiDB-lite"/>
    </source>
</evidence>
<dbReference type="OrthoDB" id="29054at10239"/>
<name>E7BQ97_9PAPI</name>
<dbReference type="GeneID" id="10146747"/>
<dbReference type="RefSeq" id="YP_004169288.1">
    <property type="nucleotide sequence ID" value="NC_014955.1"/>
</dbReference>